<evidence type="ECO:0000259" key="2">
    <source>
        <dbReference type="SMART" id="SM00645"/>
    </source>
</evidence>
<dbReference type="InterPro" id="IPR000668">
    <property type="entry name" value="Peptidase_C1A_C"/>
</dbReference>
<evidence type="ECO:0000313" key="4">
    <source>
        <dbReference type="Proteomes" id="UP000199438"/>
    </source>
</evidence>
<dbReference type="SMART" id="SM00645">
    <property type="entry name" value="Pept_C1"/>
    <property type="match status" value="1"/>
</dbReference>
<dbReference type="RefSeq" id="WP_092539985.1">
    <property type="nucleotide sequence ID" value="NZ_FOKV01000001.1"/>
</dbReference>
<dbReference type="GO" id="GO:0008234">
    <property type="term" value="F:cysteine-type peptidase activity"/>
    <property type="evidence" value="ECO:0007669"/>
    <property type="project" value="InterPro"/>
</dbReference>
<accession>A0A1I1E6A6</accession>
<evidence type="ECO:0000256" key="1">
    <source>
        <dbReference type="ARBA" id="ARBA00008455"/>
    </source>
</evidence>
<organism evidence="3 4">
    <name type="scientific">Zunongwangia mangrovi</name>
    <dbReference type="NCBI Taxonomy" id="1334022"/>
    <lineage>
        <taxon>Bacteria</taxon>
        <taxon>Pseudomonadati</taxon>
        <taxon>Bacteroidota</taxon>
        <taxon>Flavobacteriia</taxon>
        <taxon>Flavobacteriales</taxon>
        <taxon>Flavobacteriaceae</taxon>
        <taxon>Zunongwangia</taxon>
    </lineage>
</organism>
<sequence length="315" mass="34836">MKHFKLLLVIIPFALISCYQDMDDNMPRQENTPDPLDDNQFITEEGEVFSTGLSCTGTGNFSTGKTQILNDLEIPEELPEEFDLSEFLPPVGDQGQLASCSSWAVSYYLKSFQEYLENGEDYSSATTFSPSYTYNQLTMGECGGTSIAETLDLVQEQGVSSLALFPYDENGCSEQPTEEQIAAATAARISAFRSLSGENMLAEMKTLITQQQPIVIGAYLSTEFGTTDSFGLTAYREHVVDYGTGDCHAMLVVGFSDEYNAFKVVNSWGENWGSDGFVWIDYAAFENVSDQSTNFRVINNAYIAYDAVTELEPEV</sequence>
<dbReference type="GO" id="GO:0006508">
    <property type="term" value="P:proteolysis"/>
    <property type="evidence" value="ECO:0007669"/>
    <property type="project" value="UniProtKB-KW"/>
</dbReference>
<evidence type="ECO:0000313" key="3">
    <source>
        <dbReference type="EMBL" id="SFB80433.1"/>
    </source>
</evidence>
<comment type="similarity">
    <text evidence="1">Belongs to the peptidase C1 family.</text>
</comment>
<dbReference type="STRING" id="1334022.SAMN04487907_101709"/>
<keyword evidence="3" id="KW-0645">Protease</keyword>
<name>A0A1I1E6A6_9FLAO</name>
<dbReference type="SUPFAM" id="SSF54001">
    <property type="entry name" value="Cysteine proteinases"/>
    <property type="match status" value="1"/>
</dbReference>
<dbReference type="InterPro" id="IPR038765">
    <property type="entry name" value="Papain-like_cys_pep_sf"/>
</dbReference>
<dbReference type="PANTHER" id="PTHR12411">
    <property type="entry name" value="CYSTEINE PROTEASE FAMILY C1-RELATED"/>
    <property type="match status" value="1"/>
</dbReference>
<dbReference type="AlphaFoldDB" id="A0A1I1E6A6"/>
<reference evidence="4" key="1">
    <citation type="submission" date="2016-10" db="EMBL/GenBank/DDBJ databases">
        <authorList>
            <person name="Varghese N."/>
            <person name="Submissions S."/>
        </authorList>
    </citation>
    <scope>NUCLEOTIDE SEQUENCE [LARGE SCALE GENOMIC DNA]</scope>
    <source>
        <strain evidence="4">DSM 24499</strain>
    </source>
</reference>
<dbReference type="Pfam" id="PF00112">
    <property type="entry name" value="Peptidase_C1"/>
    <property type="match status" value="1"/>
</dbReference>
<proteinExistence type="inferred from homology"/>
<protein>
    <submittedName>
        <fullName evidence="3">Papain family cysteine protease</fullName>
    </submittedName>
</protein>
<gene>
    <name evidence="3" type="ORF">SAMN04487907_101709</name>
</gene>
<dbReference type="OrthoDB" id="3648721at2"/>
<dbReference type="InterPro" id="IPR013128">
    <property type="entry name" value="Peptidase_C1A"/>
</dbReference>
<dbReference type="Gene3D" id="3.90.70.10">
    <property type="entry name" value="Cysteine proteinases"/>
    <property type="match status" value="1"/>
</dbReference>
<keyword evidence="3" id="KW-0378">Hydrolase</keyword>
<keyword evidence="4" id="KW-1185">Reference proteome</keyword>
<dbReference type="EMBL" id="FOKV01000001">
    <property type="protein sequence ID" value="SFB80433.1"/>
    <property type="molecule type" value="Genomic_DNA"/>
</dbReference>
<dbReference type="CDD" id="cd02619">
    <property type="entry name" value="Peptidase_C1"/>
    <property type="match status" value="1"/>
</dbReference>
<dbReference type="Proteomes" id="UP000199438">
    <property type="component" value="Unassembled WGS sequence"/>
</dbReference>
<feature type="domain" description="Peptidase C1A papain C-terminal" evidence="2">
    <location>
        <begin position="78"/>
        <end position="291"/>
    </location>
</feature>
<dbReference type="PROSITE" id="PS51257">
    <property type="entry name" value="PROKAR_LIPOPROTEIN"/>
    <property type="match status" value="1"/>
</dbReference>